<gene>
    <name evidence="1" type="ORF">PGT21_000301</name>
</gene>
<reference evidence="1 2" key="1">
    <citation type="submission" date="2019-05" db="EMBL/GenBank/DDBJ databases">
        <title>Emergence of the Ug99 lineage of the wheat stem rust pathogen through somatic hybridization.</title>
        <authorList>
            <person name="Li F."/>
            <person name="Upadhyaya N.M."/>
            <person name="Sperschneider J."/>
            <person name="Matny O."/>
            <person name="Nguyen-Phuc H."/>
            <person name="Mago R."/>
            <person name="Raley C."/>
            <person name="Miller M.E."/>
            <person name="Silverstein K.A.T."/>
            <person name="Henningsen E."/>
            <person name="Hirsch C.D."/>
            <person name="Visser B."/>
            <person name="Pretorius Z.A."/>
            <person name="Steffenson B.J."/>
            <person name="Schwessinger B."/>
            <person name="Dodds P.N."/>
            <person name="Figueroa M."/>
        </authorList>
    </citation>
    <scope>NUCLEOTIDE SEQUENCE [LARGE SCALE GENOMIC DNA]</scope>
    <source>
        <strain evidence="1">21-0</strain>
    </source>
</reference>
<organism evidence="1 2">
    <name type="scientific">Puccinia graminis f. sp. tritici</name>
    <dbReference type="NCBI Taxonomy" id="56615"/>
    <lineage>
        <taxon>Eukaryota</taxon>
        <taxon>Fungi</taxon>
        <taxon>Dikarya</taxon>
        <taxon>Basidiomycota</taxon>
        <taxon>Pucciniomycotina</taxon>
        <taxon>Pucciniomycetes</taxon>
        <taxon>Pucciniales</taxon>
        <taxon>Pucciniaceae</taxon>
        <taxon>Puccinia</taxon>
    </lineage>
</organism>
<keyword evidence="2" id="KW-1185">Reference proteome</keyword>
<protein>
    <submittedName>
        <fullName evidence="1">Uncharacterized protein</fullName>
    </submittedName>
</protein>
<dbReference type="AlphaFoldDB" id="A0A5B0LH12"/>
<sequence>MTTDTDPPIYHQTDLKTSIVGLTSVQVIPQIHAIHMAIEGPSFPTIGCFPAFKQQLEALHVFNQIQVN</sequence>
<proteinExistence type="predicted"/>
<name>A0A5B0LH12_PUCGR</name>
<dbReference type="EMBL" id="VSWC01000201">
    <property type="protein sequence ID" value="KAA1063902.1"/>
    <property type="molecule type" value="Genomic_DNA"/>
</dbReference>
<dbReference type="Proteomes" id="UP000324748">
    <property type="component" value="Unassembled WGS sequence"/>
</dbReference>
<evidence type="ECO:0000313" key="2">
    <source>
        <dbReference type="Proteomes" id="UP000324748"/>
    </source>
</evidence>
<comment type="caution">
    <text evidence="1">The sequence shown here is derived from an EMBL/GenBank/DDBJ whole genome shotgun (WGS) entry which is preliminary data.</text>
</comment>
<accession>A0A5B0LH12</accession>
<evidence type="ECO:0000313" key="1">
    <source>
        <dbReference type="EMBL" id="KAA1063902.1"/>
    </source>
</evidence>